<dbReference type="PIRSF" id="PIRSF006278">
    <property type="entry name" value="ACCD_DCysDesulf"/>
    <property type="match status" value="1"/>
</dbReference>
<comment type="caution">
    <text evidence="8">The sequence shown here is derived from an EMBL/GenBank/DDBJ whole genome shotgun (WGS) entry which is preliminary data.</text>
</comment>
<evidence type="ECO:0000259" key="7">
    <source>
        <dbReference type="Pfam" id="PF00291"/>
    </source>
</evidence>
<organism evidence="8 9">
    <name type="scientific">Streptomyces calidiresistens</name>
    <dbReference type="NCBI Taxonomy" id="1485586"/>
    <lineage>
        <taxon>Bacteria</taxon>
        <taxon>Bacillati</taxon>
        <taxon>Actinomycetota</taxon>
        <taxon>Actinomycetes</taxon>
        <taxon>Kitasatosporales</taxon>
        <taxon>Streptomycetaceae</taxon>
        <taxon>Streptomyces</taxon>
    </lineage>
</organism>
<dbReference type="PANTHER" id="PTHR43780">
    <property type="entry name" value="1-AMINOCYCLOPROPANE-1-CARBOXYLATE DEAMINASE-RELATED"/>
    <property type="match status" value="1"/>
</dbReference>
<feature type="active site" description="Nucleophile" evidence="4">
    <location>
        <position position="97"/>
    </location>
</feature>
<dbReference type="Gene3D" id="3.40.50.1100">
    <property type="match status" value="2"/>
</dbReference>
<dbReference type="GO" id="GO:0019148">
    <property type="term" value="F:D-cysteine desulfhydrase activity"/>
    <property type="evidence" value="ECO:0007669"/>
    <property type="project" value="TreeGrafter"/>
</dbReference>
<dbReference type="EMBL" id="VKHS01000475">
    <property type="protein sequence ID" value="MBB0231294.1"/>
    <property type="molecule type" value="Genomic_DNA"/>
</dbReference>
<gene>
    <name evidence="8" type="ORF">FOE67_17710</name>
</gene>
<dbReference type="GO" id="GO:1901605">
    <property type="term" value="P:alpha-amino acid metabolic process"/>
    <property type="evidence" value="ECO:0007669"/>
    <property type="project" value="UniProtKB-ARBA"/>
</dbReference>
<protein>
    <submittedName>
        <fullName evidence="8">Pyridoxal-phosphate dependent enzyme</fullName>
    </submittedName>
</protein>
<keyword evidence="9" id="KW-1185">Reference proteome</keyword>
<dbReference type="RefSeq" id="WP_182665509.1">
    <property type="nucleotide sequence ID" value="NZ_VKHS01000475.1"/>
</dbReference>
<feature type="domain" description="Tryptophan synthase beta chain-like PALP" evidence="7">
    <location>
        <begin position="38"/>
        <end position="321"/>
    </location>
</feature>
<evidence type="ECO:0000313" key="9">
    <source>
        <dbReference type="Proteomes" id="UP000530234"/>
    </source>
</evidence>
<evidence type="ECO:0000256" key="6">
    <source>
        <dbReference type="SAM" id="MobiDB-lite"/>
    </source>
</evidence>
<dbReference type="SUPFAM" id="SSF53686">
    <property type="entry name" value="Tryptophan synthase beta subunit-like PLP-dependent enzymes"/>
    <property type="match status" value="1"/>
</dbReference>
<name>A0A7W3XXT5_9ACTN</name>
<comment type="cofactor">
    <cofactor evidence="1">
        <name>pyridoxal 5'-phosphate</name>
        <dbReference type="ChEBI" id="CHEBI:597326"/>
    </cofactor>
</comment>
<dbReference type="Proteomes" id="UP000530234">
    <property type="component" value="Unassembled WGS sequence"/>
</dbReference>
<reference evidence="9" key="1">
    <citation type="submission" date="2019-10" db="EMBL/GenBank/DDBJ databases">
        <title>Streptomyces sp. nov., a novel actinobacterium isolated from alkaline environment.</title>
        <authorList>
            <person name="Golinska P."/>
        </authorList>
    </citation>
    <scope>NUCLEOTIDE SEQUENCE [LARGE SCALE GENOMIC DNA]</scope>
    <source>
        <strain evidence="9">DSM 42108</strain>
    </source>
</reference>
<evidence type="ECO:0000256" key="3">
    <source>
        <dbReference type="ARBA" id="ARBA00022898"/>
    </source>
</evidence>
<accession>A0A7W3XXT5</accession>
<evidence type="ECO:0000256" key="5">
    <source>
        <dbReference type="PIRSR" id="PIRSR006278-2"/>
    </source>
</evidence>
<keyword evidence="3 5" id="KW-0663">Pyridoxal phosphate</keyword>
<proteinExistence type="inferred from homology"/>
<dbReference type="InterPro" id="IPR036052">
    <property type="entry name" value="TrpB-like_PALP_sf"/>
</dbReference>
<dbReference type="AlphaFoldDB" id="A0A7W3XXT5"/>
<evidence type="ECO:0000256" key="1">
    <source>
        <dbReference type="ARBA" id="ARBA00001933"/>
    </source>
</evidence>
<dbReference type="InterPro" id="IPR001926">
    <property type="entry name" value="TrpB-like_PALP"/>
</dbReference>
<dbReference type="Pfam" id="PF00291">
    <property type="entry name" value="PALP"/>
    <property type="match status" value="1"/>
</dbReference>
<comment type="similarity">
    <text evidence="2">Belongs to the ACC deaminase/D-cysteine desulfhydrase family.</text>
</comment>
<evidence type="ECO:0000313" key="8">
    <source>
        <dbReference type="EMBL" id="MBB0231294.1"/>
    </source>
</evidence>
<sequence>MEHGRDEGGGGPRDARGGAAETGTDGVPELLRERPPSPLTEVDDERFARHGVRLFLKREDLLHPEVVGNKWRKLVPTLREAVATGDRTLLTFGGAHSNHLRATAAAGRLLGLSTIGVVRGEELADRPPNPSLAACLADGMRPHFVTRSEYRRRADPDFVAGLRKRFGPFRLVPEGGTNAAAVRGCVVPGRELAAADPRPDVVAVACGTGGTLAGLAAGLAPGTRALGIPVLRGGFHGEAVRALQREAFGGPRGRWSVDDRFHHGGFARVPAELEEFALDFADRHGLPSLDRVYVAKVLWALRELTAAGAFPRGTVVAAVVTG</sequence>
<feature type="region of interest" description="Disordered" evidence="6">
    <location>
        <begin position="1"/>
        <end position="41"/>
    </location>
</feature>
<dbReference type="InterPro" id="IPR027278">
    <property type="entry name" value="ACCD_DCysDesulf"/>
</dbReference>
<evidence type="ECO:0000256" key="4">
    <source>
        <dbReference type="PIRSR" id="PIRSR006278-1"/>
    </source>
</evidence>
<feature type="modified residue" description="N6-(pyridoxal phosphate)lysine" evidence="5">
    <location>
        <position position="70"/>
    </location>
</feature>
<evidence type="ECO:0000256" key="2">
    <source>
        <dbReference type="ARBA" id="ARBA00008639"/>
    </source>
</evidence>
<dbReference type="PANTHER" id="PTHR43780:SF2">
    <property type="entry name" value="1-AMINOCYCLOPROPANE-1-CARBOXYLATE DEAMINASE-RELATED"/>
    <property type="match status" value="1"/>
</dbReference>
<feature type="compositionally biased region" description="Basic and acidic residues" evidence="6">
    <location>
        <begin position="1"/>
        <end position="16"/>
    </location>
</feature>